<dbReference type="Pfam" id="PF05137">
    <property type="entry name" value="PilN"/>
    <property type="match status" value="1"/>
</dbReference>
<protein>
    <recommendedName>
        <fullName evidence="2">GspL periplasmic domain-containing protein</fullName>
    </recommendedName>
</protein>
<organism evidence="1">
    <name type="scientific">marine sediment metagenome</name>
    <dbReference type="NCBI Taxonomy" id="412755"/>
    <lineage>
        <taxon>unclassified sequences</taxon>
        <taxon>metagenomes</taxon>
        <taxon>ecological metagenomes</taxon>
    </lineage>
</organism>
<dbReference type="InterPro" id="IPR052534">
    <property type="entry name" value="Extracell_DNA_Util/SecSys_Comp"/>
</dbReference>
<dbReference type="PANTHER" id="PTHR40278:SF1">
    <property type="entry name" value="DNA UTILIZATION PROTEIN HOFN"/>
    <property type="match status" value="1"/>
</dbReference>
<proteinExistence type="predicted"/>
<dbReference type="EMBL" id="BARV01008052">
    <property type="protein sequence ID" value="GAI15912.1"/>
    <property type="molecule type" value="Genomic_DNA"/>
</dbReference>
<accession>X1L9A5</accession>
<feature type="non-terminal residue" evidence="1">
    <location>
        <position position="370"/>
    </location>
</feature>
<dbReference type="InterPro" id="IPR007813">
    <property type="entry name" value="PilN"/>
</dbReference>
<evidence type="ECO:0000313" key="1">
    <source>
        <dbReference type="EMBL" id="GAI15912.1"/>
    </source>
</evidence>
<dbReference type="PANTHER" id="PTHR40278">
    <property type="entry name" value="DNA UTILIZATION PROTEIN HOFN"/>
    <property type="match status" value="1"/>
</dbReference>
<name>X1L9A5_9ZZZZ</name>
<comment type="caution">
    <text evidence="1">The sequence shown here is derived from an EMBL/GenBank/DDBJ whole genome shotgun (WGS) entry which is preliminary data.</text>
</comment>
<dbReference type="InterPro" id="IPR005883">
    <property type="entry name" value="PilM"/>
</dbReference>
<dbReference type="AlphaFoldDB" id="X1L9A5"/>
<dbReference type="Gene3D" id="3.30.1490.300">
    <property type="match status" value="1"/>
</dbReference>
<dbReference type="Gene3D" id="3.30.420.40">
    <property type="match status" value="2"/>
</dbReference>
<evidence type="ECO:0008006" key="2">
    <source>
        <dbReference type="Google" id="ProtNLM"/>
    </source>
</evidence>
<reference evidence="1" key="1">
    <citation type="journal article" date="2014" name="Front. Microbiol.">
        <title>High frequency of phylogenetically diverse reductive dehalogenase-homologous genes in deep subseafloor sedimentary metagenomes.</title>
        <authorList>
            <person name="Kawai M."/>
            <person name="Futagami T."/>
            <person name="Toyoda A."/>
            <person name="Takaki Y."/>
            <person name="Nishi S."/>
            <person name="Hori S."/>
            <person name="Arai W."/>
            <person name="Tsubouchi T."/>
            <person name="Morono Y."/>
            <person name="Uchiyama I."/>
            <person name="Ito T."/>
            <person name="Fujiyama A."/>
            <person name="Inagaki F."/>
            <person name="Takami H."/>
        </authorList>
    </citation>
    <scope>NUCLEOTIDE SEQUENCE</scope>
    <source>
        <strain evidence="1">Expedition CK06-06</strain>
    </source>
</reference>
<gene>
    <name evidence="1" type="ORF">S06H3_16295</name>
</gene>
<dbReference type="Pfam" id="PF11104">
    <property type="entry name" value="PilM_2"/>
    <property type="match status" value="1"/>
</dbReference>
<sequence length="370" mass="42788">MKYLPYSKEEIVVDYKKVSITKEGYANILLIMAQRKSVDRYMEIFKHAGISIDRIALSSEGISNWYSALGIDDTRPIAVIDLDRYHTHIQIMKNKNLLFSRSVSFNTVDSNTDRNILAKEIRLSFDSYLEENKEDVFGMIVSGSEEYSKEISAFLADNFSLPCESIEQSRYVKSKKEINKFSKQLAKASYTYLLGFASEPEKLKVNLIPKDIINKRKEQAIKSELMKTVVLFLCITVAVFAIMEKKMSSKREQLNKIETQLKEIDPEVKKLSRLKEDVELIQNQLTLKGSSIDIIRQFYEILPSDISLTLLEFEDKNRILLRGTSVELSSVFKLLPILEESPYFKNVKINYANKRTFRHKEFADFEIVCA</sequence>